<keyword evidence="1" id="KW-1133">Transmembrane helix</keyword>
<name>A0A6G0TFZ4_APHGL</name>
<dbReference type="EMBL" id="VYZN01000039">
    <property type="protein sequence ID" value="KAE9532307.1"/>
    <property type="molecule type" value="Genomic_DNA"/>
</dbReference>
<sequence length="240" mass="27420">MLSKKLKRHDTVLQKFSIIITGTEFIHVIFMLQITDEFRFLLRIIFSAIKIFQLFSFYRTVSKQTFVRLDPCFVINDSIPNITSNTTDGWSHDNAYKNDFYLTIRLAQVQHYVQKLLGRANDKLNKLLNIPYVFLKASAYIVHNISSHCSVKPAGANSDAPQFIHNITPMIIGTYTLNNNSPKFGPPRLMRKNCFSFSNVLLSLLLLILSVCVLIVIMNQCERARNSGGASRHSQMDINT</sequence>
<accession>A0A6G0TFZ4</accession>
<gene>
    <name evidence="2" type="ORF">AGLY_009930</name>
</gene>
<comment type="caution">
    <text evidence="2">The sequence shown here is derived from an EMBL/GenBank/DDBJ whole genome shotgun (WGS) entry which is preliminary data.</text>
</comment>
<keyword evidence="1" id="KW-0472">Membrane</keyword>
<evidence type="ECO:0000256" key="1">
    <source>
        <dbReference type="SAM" id="Phobius"/>
    </source>
</evidence>
<keyword evidence="3" id="KW-1185">Reference proteome</keyword>
<feature type="transmembrane region" description="Helical" evidence="1">
    <location>
        <begin position="12"/>
        <end position="34"/>
    </location>
</feature>
<evidence type="ECO:0000313" key="2">
    <source>
        <dbReference type="EMBL" id="KAE9532307.1"/>
    </source>
</evidence>
<protein>
    <submittedName>
        <fullName evidence="2">Uncharacterized protein</fullName>
    </submittedName>
</protein>
<reference evidence="2 3" key="1">
    <citation type="submission" date="2019-08" db="EMBL/GenBank/DDBJ databases">
        <title>The genome of the soybean aphid Biotype 1, its phylome, world population structure and adaptation to the North American continent.</title>
        <authorList>
            <person name="Giordano R."/>
            <person name="Donthu R.K."/>
            <person name="Hernandez A.G."/>
            <person name="Wright C.L."/>
            <person name="Zimin A.V."/>
        </authorList>
    </citation>
    <scope>NUCLEOTIDE SEQUENCE [LARGE SCALE GENOMIC DNA]</scope>
    <source>
        <tissue evidence="2">Whole aphids</tissue>
    </source>
</reference>
<feature type="transmembrane region" description="Helical" evidence="1">
    <location>
        <begin position="197"/>
        <end position="218"/>
    </location>
</feature>
<evidence type="ECO:0000313" key="3">
    <source>
        <dbReference type="Proteomes" id="UP000475862"/>
    </source>
</evidence>
<feature type="transmembrane region" description="Helical" evidence="1">
    <location>
        <begin position="40"/>
        <end position="58"/>
    </location>
</feature>
<keyword evidence="1" id="KW-0812">Transmembrane</keyword>
<dbReference type="AlphaFoldDB" id="A0A6G0TFZ4"/>
<dbReference type="Proteomes" id="UP000475862">
    <property type="component" value="Unassembled WGS sequence"/>
</dbReference>
<organism evidence="2 3">
    <name type="scientific">Aphis glycines</name>
    <name type="common">Soybean aphid</name>
    <dbReference type="NCBI Taxonomy" id="307491"/>
    <lineage>
        <taxon>Eukaryota</taxon>
        <taxon>Metazoa</taxon>
        <taxon>Ecdysozoa</taxon>
        <taxon>Arthropoda</taxon>
        <taxon>Hexapoda</taxon>
        <taxon>Insecta</taxon>
        <taxon>Pterygota</taxon>
        <taxon>Neoptera</taxon>
        <taxon>Paraneoptera</taxon>
        <taxon>Hemiptera</taxon>
        <taxon>Sternorrhyncha</taxon>
        <taxon>Aphidomorpha</taxon>
        <taxon>Aphidoidea</taxon>
        <taxon>Aphididae</taxon>
        <taxon>Aphidini</taxon>
        <taxon>Aphis</taxon>
        <taxon>Aphis</taxon>
    </lineage>
</organism>
<proteinExistence type="predicted"/>